<organism evidence="2 3">
    <name type="scientific">Conexibacter arvalis</name>
    <dbReference type="NCBI Taxonomy" id="912552"/>
    <lineage>
        <taxon>Bacteria</taxon>
        <taxon>Bacillati</taxon>
        <taxon>Actinomycetota</taxon>
        <taxon>Thermoleophilia</taxon>
        <taxon>Solirubrobacterales</taxon>
        <taxon>Conexibacteraceae</taxon>
        <taxon>Conexibacter</taxon>
    </lineage>
</organism>
<protein>
    <submittedName>
        <fullName evidence="2">PadR family transcriptional regulator PadR</fullName>
    </submittedName>
</protein>
<dbReference type="SUPFAM" id="SSF46785">
    <property type="entry name" value="Winged helix' DNA-binding domain"/>
    <property type="match status" value="1"/>
</dbReference>
<dbReference type="RefSeq" id="WP_183343440.1">
    <property type="nucleotide sequence ID" value="NZ_JACHNU010000004.1"/>
</dbReference>
<dbReference type="Proteomes" id="UP000585272">
    <property type="component" value="Unassembled WGS sequence"/>
</dbReference>
<reference evidence="2 3" key="1">
    <citation type="submission" date="2020-08" db="EMBL/GenBank/DDBJ databases">
        <title>Genomic Encyclopedia of Archaeal and Bacterial Type Strains, Phase II (KMG-II): from individual species to whole genera.</title>
        <authorList>
            <person name="Goeker M."/>
        </authorList>
    </citation>
    <scope>NUCLEOTIDE SEQUENCE [LARGE SCALE GENOMIC DNA]</scope>
    <source>
        <strain evidence="2 3">DSM 23288</strain>
    </source>
</reference>
<evidence type="ECO:0000313" key="2">
    <source>
        <dbReference type="EMBL" id="MBB4663730.1"/>
    </source>
</evidence>
<dbReference type="InterPro" id="IPR036388">
    <property type="entry name" value="WH-like_DNA-bd_sf"/>
</dbReference>
<dbReference type="InterPro" id="IPR036390">
    <property type="entry name" value="WH_DNA-bd_sf"/>
</dbReference>
<accession>A0A840IIF1</accession>
<gene>
    <name evidence="2" type="ORF">BDZ31_003325</name>
</gene>
<sequence length="114" mass="12383">MKRTDQRPAWLRGVLDLCLLALLDEGEAYGYELARRLEELGFGAIPGGSLYPALLRREKLGHLRAEWRAGDGGPGRKYYVLTPAGRAALSEERAAWRAFAGSVEAALAGAEAAR</sequence>
<keyword evidence="3" id="KW-1185">Reference proteome</keyword>
<proteinExistence type="predicted"/>
<dbReference type="PANTHER" id="PTHR33169">
    <property type="entry name" value="PADR-FAMILY TRANSCRIPTIONAL REGULATOR"/>
    <property type="match status" value="1"/>
</dbReference>
<dbReference type="AlphaFoldDB" id="A0A840IIF1"/>
<dbReference type="PANTHER" id="PTHR33169:SF14">
    <property type="entry name" value="TRANSCRIPTIONAL REGULATOR RV3488"/>
    <property type="match status" value="1"/>
</dbReference>
<dbReference type="Gene3D" id="1.10.10.10">
    <property type="entry name" value="Winged helix-like DNA-binding domain superfamily/Winged helix DNA-binding domain"/>
    <property type="match status" value="1"/>
</dbReference>
<feature type="domain" description="Transcription regulator PadR N-terminal" evidence="1">
    <location>
        <begin position="19"/>
        <end position="90"/>
    </location>
</feature>
<comment type="caution">
    <text evidence="2">The sequence shown here is derived from an EMBL/GenBank/DDBJ whole genome shotgun (WGS) entry which is preliminary data.</text>
</comment>
<dbReference type="InterPro" id="IPR005149">
    <property type="entry name" value="Tscrpt_reg_PadR_N"/>
</dbReference>
<evidence type="ECO:0000259" key="1">
    <source>
        <dbReference type="Pfam" id="PF03551"/>
    </source>
</evidence>
<dbReference type="InterPro" id="IPR052509">
    <property type="entry name" value="Metal_resp_DNA-bind_regulator"/>
</dbReference>
<dbReference type="EMBL" id="JACHNU010000004">
    <property type="protein sequence ID" value="MBB4663730.1"/>
    <property type="molecule type" value="Genomic_DNA"/>
</dbReference>
<name>A0A840IIF1_9ACTN</name>
<dbReference type="Pfam" id="PF03551">
    <property type="entry name" value="PadR"/>
    <property type="match status" value="1"/>
</dbReference>
<evidence type="ECO:0000313" key="3">
    <source>
        <dbReference type="Proteomes" id="UP000585272"/>
    </source>
</evidence>